<dbReference type="PANTHER" id="PTHR48083:SF13">
    <property type="entry name" value="ACYL-COA DEHYDROGENASE FAMILY MEMBER 11"/>
    <property type="match status" value="1"/>
</dbReference>
<evidence type="ECO:0000256" key="5">
    <source>
        <dbReference type="ARBA" id="ARBA00022827"/>
    </source>
</evidence>
<feature type="domain" description="Acyl-CoA dehydrogenase/oxidase C-terminal" evidence="8">
    <location>
        <begin position="239"/>
        <end position="386"/>
    </location>
</feature>
<dbReference type="InterPro" id="IPR037069">
    <property type="entry name" value="AcylCoA_DH/ox_N_sf"/>
</dbReference>
<comment type="subunit">
    <text evidence="3">Homodimer.</text>
</comment>
<dbReference type="GO" id="GO:0050660">
    <property type="term" value="F:flavin adenine dinucleotide binding"/>
    <property type="evidence" value="ECO:0007669"/>
    <property type="project" value="InterPro"/>
</dbReference>
<evidence type="ECO:0000256" key="4">
    <source>
        <dbReference type="ARBA" id="ARBA00022630"/>
    </source>
</evidence>
<dbReference type="EMBL" id="CP081958">
    <property type="protein sequence ID" value="QZP37297.1"/>
    <property type="molecule type" value="Genomic_DNA"/>
</dbReference>
<organism evidence="11 12">
    <name type="scientific">Halobaculum magnesiiphilum</name>
    <dbReference type="NCBI Taxonomy" id="1017351"/>
    <lineage>
        <taxon>Archaea</taxon>
        <taxon>Methanobacteriati</taxon>
        <taxon>Methanobacteriota</taxon>
        <taxon>Stenosarchaea group</taxon>
        <taxon>Halobacteria</taxon>
        <taxon>Halobacteriales</taxon>
        <taxon>Haloferacaceae</taxon>
        <taxon>Halobaculum</taxon>
    </lineage>
</organism>
<dbReference type="InterPro" id="IPR050741">
    <property type="entry name" value="Acyl-CoA_dehydrogenase"/>
</dbReference>
<name>A0A8T8WBR5_9EURY</name>
<evidence type="ECO:0000256" key="7">
    <source>
        <dbReference type="RuleBase" id="RU362125"/>
    </source>
</evidence>
<evidence type="ECO:0000313" key="12">
    <source>
        <dbReference type="Proteomes" id="UP000826254"/>
    </source>
</evidence>
<gene>
    <name evidence="11" type="ORF">K6T50_13575</name>
</gene>
<dbReference type="SUPFAM" id="SSF47203">
    <property type="entry name" value="Acyl-CoA dehydrogenase C-terminal domain-like"/>
    <property type="match status" value="1"/>
</dbReference>
<dbReference type="RefSeq" id="WP_222607107.1">
    <property type="nucleotide sequence ID" value="NZ_CP081958.1"/>
</dbReference>
<dbReference type="Gene3D" id="2.40.110.10">
    <property type="entry name" value="Butyryl-CoA Dehydrogenase, subunit A, domain 2"/>
    <property type="match status" value="1"/>
</dbReference>
<dbReference type="Pfam" id="PF00441">
    <property type="entry name" value="Acyl-CoA_dh_1"/>
    <property type="match status" value="1"/>
</dbReference>
<dbReference type="GeneID" id="67179191"/>
<evidence type="ECO:0000256" key="6">
    <source>
        <dbReference type="ARBA" id="ARBA00023002"/>
    </source>
</evidence>
<keyword evidence="4 7" id="KW-0285">Flavoprotein</keyword>
<accession>A0A8T8WBR5</accession>
<keyword evidence="12" id="KW-1185">Reference proteome</keyword>
<dbReference type="Gene3D" id="1.10.540.10">
    <property type="entry name" value="Acyl-CoA dehydrogenase/oxidase, N-terminal domain"/>
    <property type="match status" value="1"/>
</dbReference>
<dbReference type="KEGG" id="hmp:K6T50_13575"/>
<evidence type="ECO:0000256" key="3">
    <source>
        <dbReference type="ARBA" id="ARBA00011738"/>
    </source>
</evidence>
<dbReference type="FunFam" id="2.40.110.10:FF:000002">
    <property type="entry name" value="Acyl-CoA dehydrogenase fadE12"/>
    <property type="match status" value="1"/>
</dbReference>
<protein>
    <submittedName>
        <fullName evidence="11">Acyl-CoA dehydrogenase family protein</fullName>
    </submittedName>
</protein>
<dbReference type="InterPro" id="IPR046373">
    <property type="entry name" value="Acyl-CoA_Oxase/DH_mid-dom_sf"/>
</dbReference>
<dbReference type="PANTHER" id="PTHR48083">
    <property type="entry name" value="MEDIUM-CHAIN SPECIFIC ACYL-COA DEHYDROGENASE, MITOCHONDRIAL-RELATED"/>
    <property type="match status" value="1"/>
</dbReference>
<sequence>MEYDDSEAARALAERTREFVDEEVIPVEREVLGDGPVSDERLAELREAAREYDVFCPQIDEEFGGMGMAFRDVLPMFEQAGRSLLGAAACRVDAPDEGNMHTLELLGTDEQQERWLRPLVAGEVSSGFSMTEPMQGGGSDPKMIRTTAEKEDDEWVIDGHKWWTTGGTEADVLIVMARTDPDAHPYEGTSLFLVPADTPGVNVVRDIPHVGGGVTGVGHAEIEYDGVRVPEENLLGTLNEGFAHAQQRLGPARLTHCMRFAGMAERALDVAKAYTSEREAFGGPIADKQAVRHDVADAETELHAVRTMVRDAADRIDRGEEARVQVAMSKTFAANTVQDIVDTALQLCGANGIGKDLPIGDFYESVRQFRIIDGADEVHRRVIARDAFSDVDESELANATRYGEPNG</sequence>
<dbReference type="InterPro" id="IPR013786">
    <property type="entry name" value="AcylCoA_DH/ox_N"/>
</dbReference>
<dbReference type="Proteomes" id="UP000826254">
    <property type="component" value="Chromosome"/>
</dbReference>
<evidence type="ECO:0000256" key="2">
    <source>
        <dbReference type="ARBA" id="ARBA00009347"/>
    </source>
</evidence>
<dbReference type="InterPro" id="IPR036250">
    <property type="entry name" value="AcylCo_DH-like_C"/>
</dbReference>
<dbReference type="SUPFAM" id="SSF56645">
    <property type="entry name" value="Acyl-CoA dehydrogenase NM domain-like"/>
    <property type="match status" value="1"/>
</dbReference>
<feature type="domain" description="Acyl-CoA oxidase/dehydrogenase middle" evidence="9">
    <location>
        <begin position="128"/>
        <end position="226"/>
    </location>
</feature>
<dbReference type="Gene3D" id="1.20.140.10">
    <property type="entry name" value="Butyryl-CoA Dehydrogenase, subunit A, domain 3"/>
    <property type="match status" value="1"/>
</dbReference>
<dbReference type="GO" id="GO:0033539">
    <property type="term" value="P:fatty acid beta-oxidation using acyl-CoA dehydrogenase"/>
    <property type="evidence" value="ECO:0007669"/>
    <property type="project" value="TreeGrafter"/>
</dbReference>
<evidence type="ECO:0000259" key="9">
    <source>
        <dbReference type="Pfam" id="PF02770"/>
    </source>
</evidence>
<comment type="cofactor">
    <cofactor evidence="1 7">
        <name>FAD</name>
        <dbReference type="ChEBI" id="CHEBI:57692"/>
    </cofactor>
</comment>
<evidence type="ECO:0000313" key="11">
    <source>
        <dbReference type="EMBL" id="QZP37297.1"/>
    </source>
</evidence>
<evidence type="ECO:0000259" key="10">
    <source>
        <dbReference type="Pfam" id="PF02771"/>
    </source>
</evidence>
<evidence type="ECO:0000259" key="8">
    <source>
        <dbReference type="Pfam" id="PF00441"/>
    </source>
</evidence>
<dbReference type="Pfam" id="PF02771">
    <property type="entry name" value="Acyl-CoA_dh_N"/>
    <property type="match status" value="1"/>
</dbReference>
<evidence type="ECO:0000256" key="1">
    <source>
        <dbReference type="ARBA" id="ARBA00001974"/>
    </source>
</evidence>
<comment type="similarity">
    <text evidence="2 7">Belongs to the acyl-CoA dehydrogenase family.</text>
</comment>
<dbReference type="GO" id="GO:0005737">
    <property type="term" value="C:cytoplasm"/>
    <property type="evidence" value="ECO:0007669"/>
    <property type="project" value="TreeGrafter"/>
</dbReference>
<dbReference type="InterPro" id="IPR009100">
    <property type="entry name" value="AcylCoA_DH/oxidase_NM_dom_sf"/>
</dbReference>
<dbReference type="AlphaFoldDB" id="A0A8T8WBR5"/>
<keyword evidence="5 7" id="KW-0274">FAD</keyword>
<reference evidence="11 12" key="1">
    <citation type="journal article" date="2021" name="Int. J. Syst. Evol. Microbiol.">
        <title>Halobaculum halophilum sp. nov. and Halobaculum salinum sp. nov., isolated from salt lake and saline soil.</title>
        <authorList>
            <person name="Cui H.L."/>
            <person name="Shi X.W."/>
            <person name="Yin X.M."/>
            <person name="Yang X.Y."/>
            <person name="Hou J."/>
            <person name="Zhu L."/>
        </authorList>
    </citation>
    <scope>NUCLEOTIDE SEQUENCE [LARGE SCALE GENOMIC DNA]</scope>
    <source>
        <strain evidence="11 12">NBRC 109044</strain>
    </source>
</reference>
<dbReference type="Pfam" id="PF02770">
    <property type="entry name" value="Acyl-CoA_dh_M"/>
    <property type="match status" value="1"/>
</dbReference>
<keyword evidence="6 7" id="KW-0560">Oxidoreductase</keyword>
<feature type="domain" description="Acyl-CoA dehydrogenase/oxidase N-terminal" evidence="10">
    <location>
        <begin position="6"/>
        <end position="123"/>
    </location>
</feature>
<dbReference type="GO" id="GO:0003995">
    <property type="term" value="F:acyl-CoA dehydrogenase activity"/>
    <property type="evidence" value="ECO:0007669"/>
    <property type="project" value="TreeGrafter"/>
</dbReference>
<dbReference type="InterPro" id="IPR006091">
    <property type="entry name" value="Acyl-CoA_Oxase/DH_mid-dom"/>
</dbReference>
<proteinExistence type="inferred from homology"/>
<dbReference type="InterPro" id="IPR009075">
    <property type="entry name" value="AcylCo_DH/oxidase_C"/>
</dbReference>